<evidence type="ECO:0000313" key="2">
    <source>
        <dbReference type="EMBL" id="KAF1968434.1"/>
    </source>
</evidence>
<dbReference type="Gene3D" id="3.30.40.10">
    <property type="entry name" value="Zinc/RING finger domain, C3HC4 (zinc finger)"/>
    <property type="match status" value="1"/>
</dbReference>
<evidence type="ECO:0000313" key="3">
    <source>
        <dbReference type="Proteomes" id="UP000800036"/>
    </source>
</evidence>
<accession>A0A6A5UUQ7</accession>
<organism evidence="2 3">
    <name type="scientific">Bimuria novae-zelandiae CBS 107.79</name>
    <dbReference type="NCBI Taxonomy" id="1447943"/>
    <lineage>
        <taxon>Eukaryota</taxon>
        <taxon>Fungi</taxon>
        <taxon>Dikarya</taxon>
        <taxon>Ascomycota</taxon>
        <taxon>Pezizomycotina</taxon>
        <taxon>Dothideomycetes</taxon>
        <taxon>Pleosporomycetidae</taxon>
        <taxon>Pleosporales</taxon>
        <taxon>Massarineae</taxon>
        <taxon>Didymosphaeriaceae</taxon>
        <taxon>Bimuria</taxon>
    </lineage>
</organism>
<dbReference type="Pfam" id="PF13639">
    <property type="entry name" value="zf-RING_2"/>
    <property type="match status" value="1"/>
</dbReference>
<evidence type="ECO:0000259" key="1">
    <source>
        <dbReference type="Pfam" id="PF13639"/>
    </source>
</evidence>
<gene>
    <name evidence="2" type="ORF">BU23DRAFT_572336</name>
</gene>
<reference evidence="2" key="1">
    <citation type="journal article" date="2020" name="Stud. Mycol.">
        <title>101 Dothideomycetes genomes: a test case for predicting lifestyles and emergence of pathogens.</title>
        <authorList>
            <person name="Haridas S."/>
            <person name="Albert R."/>
            <person name="Binder M."/>
            <person name="Bloem J."/>
            <person name="Labutti K."/>
            <person name="Salamov A."/>
            <person name="Andreopoulos B."/>
            <person name="Baker S."/>
            <person name="Barry K."/>
            <person name="Bills G."/>
            <person name="Bluhm B."/>
            <person name="Cannon C."/>
            <person name="Castanera R."/>
            <person name="Culley D."/>
            <person name="Daum C."/>
            <person name="Ezra D."/>
            <person name="Gonzalez J."/>
            <person name="Henrissat B."/>
            <person name="Kuo A."/>
            <person name="Liang C."/>
            <person name="Lipzen A."/>
            <person name="Lutzoni F."/>
            <person name="Magnuson J."/>
            <person name="Mondo S."/>
            <person name="Nolan M."/>
            <person name="Ohm R."/>
            <person name="Pangilinan J."/>
            <person name="Park H.-J."/>
            <person name="Ramirez L."/>
            <person name="Alfaro M."/>
            <person name="Sun H."/>
            <person name="Tritt A."/>
            <person name="Yoshinaga Y."/>
            <person name="Zwiers L.-H."/>
            <person name="Turgeon B."/>
            <person name="Goodwin S."/>
            <person name="Spatafora J."/>
            <person name="Crous P."/>
            <person name="Grigoriev I."/>
        </authorList>
    </citation>
    <scope>NUCLEOTIDE SEQUENCE</scope>
    <source>
        <strain evidence="2">CBS 107.79</strain>
    </source>
</reference>
<protein>
    <recommendedName>
        <fullName evidence="1">RING-type domain-containing protein</fullName>
    </recommendedName>
</protein>
<dbReference type="EMBL" id="ML976720">
    <property type="protein sequence ID" value="KAF1968434.1"/>
    <property type="molecule type" value="Genomic_DNA"/>
</dbReference>
<dbReference type="AlphaFoldDB" id="A0A6A5UUQ7"/>
<name>A0A6A5UUQ7_9PLEO</name>
<dbReference type="InterPro" id="IPR013083">
    <property type="entry name" value="Znf_RING/FYVE/PHD"/>
</dbReference>
<keyword evidence="3" id="KW-1185">Reference proteome</keyword>
<feature type="domain" description="RING-type" evidence="1">
    <location>
        <begin position="204"/>
        <end position="232"/>
    </location>
</feature>
<dbReference type="InterPro" id="IPR001841">
    <property type="entry name" value="Znf_RING"/>
</dbReference>
<dbReference type="OrthoDB" id="8062037at2759"/>
<sequence length="245" mass="28300">MANQIFLAGLDLSNPDDVYSYYWNRVERELAREMNRYLEANPEFDPGSNATGNYYACVMLFTTLIKMDLREYILNEARDAVVQNDAEGDSLEDYFSDAVFQDHASVFSFTFRMHRQPNGRVNLVLRPTYGGEERQFRVHPTPLQLRDWLTWISDAFSAREMWVENLVSSLQRVDLSRIVPGDRYCPIDRLRFGEVENPNWDHGAVVTPCNHLYGRDCLKQSLLSSNLCPICRQPLEQAEPQASSS</sequence>
<proteinExistence type="predicted"/>
<dbReference type="SUPFAM" id="SSF57850">
    <property type="entry name" value="RING/U-box"/>
    <property type="match status" value="1"/>
</dbReference>
<dbReference type="Proteomes" id="UP000800036">
    <property type="component" value="Unassembled WGS sequence"/>
</dbReference>